<sequence length="1422" mass="152461">MNDRFKGERAAPVSQTALREMWATVLMPDAAPDAIADTDNFFDLGGQSLSAVLILAQLAEQTGLQLLPAVLFEHPVFRDFCEAVAQAAVEAPNADDPASAAQAAEADPDPDPDDDEGDATAQAWPLSFQQAQLWSISRLAGSSAQYNIPLAYALDGELDEAALKLAFELTARRNEILRTTYGQGEGEPFQTVHPALPLPWRVEAVEDSAAVAARIEAFAGTEFDLGRDMPLAVLLLRIAPQRHVLAICVHHIAFDGFSMKPFFAELSAAYRLALGSGAHAMRDVDALAATDRRAPPVPYRRFAQRSQRRAAQGSHAAGVAYFADYLDGIEALNALPVDRPRRAVAGTAVAATLSRTVPPALLDTLKTLARGAETTLFCVFYAVLGIALARHTGRQDVVVGVPTANRTDSDCLDVVGFFANNVVLRTRVDFAQSFDTFVRAVAENVQRTFAHHQTPFAFVVDALSPSRSSAHNPIFQIAFAFQNSPEPGELLSGLHARPLPVANRRAKFDLTINVAFTGDAARIDWEYDSSLFLPATIEALAAHYLGLLRAATPDAPLHRLDPVDADSPEGALLARLARAREVTGGASIVSRFDDVAGRRPAAAAIVHRDGVMTYSALARASETLAMRLLAARGVETLDGEPVAFFASRDPVTIIVELAILKAGGAYVPIDRSYPPQRVAFVLEDSGACLFVKTAGDACAAPPGNLPIVAYDWRAPSEAPAEPAQRLPRRQRGDAPAYLMYTSGSTGNPKGVRIPQRGVVRLACPDADSARFVPLSNETVMLHASSPGFDASTFEIWGALLNGGTLVCYASSVVDPRELVEVVAAQGVNTMWLTAGLLSEFAAIETRLPHLRWLLTGGDVVPPSAVARLQAREPQLTVINGYGPTENTTFTCCHTIERPVDAERALPIGTPIPGTSVKIVGTGGFRCGIGEPGELWTGGEGLADGYHRAPEATRARFVDDGGRWYRTGDIVRMRHDGVIDYLGRGDAQVKIRGYRIELEEIERSLHEHPAVSAAAVLVLGDDAQSKTLAAFVVAGGERDAAGLRAWLGTRLPAYAVPGRWCFVDALPANVSGKVDRRKLLALAEAQAPQPEAQTALSPDESRVAQVWTRVLGPQALRPDSDFFDVGGDSLRSIRVAAELGKAWGREVPVAALYDHPTLRTLTAFLAARDAAPRDRARPAVFAIPGVGGLAAAFAPLGTELRRHGIELVAFDSPGWHADRTLPIDARLSAYVQHVVDAIRRRTPHGPYQLIGHSFGARVAFDVALALEEAGGTVALTMLDALPGNDLVDMSRWRVGQTPRELAGWLLGAMQNGDVPAEPGEDAVASLARLQIYGDLDVHDALALVDDQMLASRRYRPARRLRATRVQMVYAEHGLIGAHAHDAIVDSLRAWADTVAVARLDADHFSMLKAAPALAGHVMAHGRA</sequence>
<dbReference type="Gene3D" id="3.30.300.30">
    <property type="match status" value="1"/>
</dbReference>
<feature type="region of interest" description="Disordered" evidence="4">
    <location>
        <begin position="92"/>
        <end position="120"/>
    </location>
</feature>
<dbReference type="InterPro" id="IPR006162">
    <property type="entry name" value="Ppantetheine_attach_site"/>
</dbReference>
<dbReference type="InterPro" id="IPR020802">
    <property type="entry name" value="TesA-like"/>
</dbReference>
<dbReference type="InterPro" id="IPR045851">
    <property type="entry name" value="AMP-bd_C_sf"/>
</dbReference>
<dbReference type="GO" id="GO:0031177">
    <property type="term" value="F:phosphopantetheine binding"/>
    <property type="evidence" value="ECO:0007669"/>
    <property type="project" value="InterPro"/>
</dbReference>
<gene>
    <name evidence="6" type="ORF">TO10_v1_120138</name>
</gene>
<name>A0A0S4WB35_RALSL</name>
<comment type="cofactor">
    <cofactor evidence="1">
        <name>pantetheine 4'-phosphate</name>
        <dbReference type="ChEBI" id="CHEBI:47942"/>
    </cofactor>
</comment>
<evidence type="ECO:0000256" key="4">
    <source>
        <dbReference type="SAM" id="MobiDB-lite"/>
    </source>
</evidence>
<dbReference type="CDD" id="cd12117">
    <property type="entry name" value="A_NRPS_Srf_like"/>
    <property type="match status" value="1"/>
</dbReference>
<keyword evidence="3" id="KW-0597">Phosphoprotein</keyword>
<dbReference type="InterPro" id="IPR020845">
    <property type="entry name" value="AMP-binding_CS"/>
</dbReference>
<keyword evidence="6" id="KW-0436">Ligase</keyword>
<feature type="compositionally biased region" description="Acidic residues" evidence="4">
    <location>
        <begin position="106"/>
        <end position="118"/>
    </location>
</feature>
<dbReference type="GO" id="GO:0044550">
    <property type="term" value="P:secondary metabolite biosynthetic process"/>
    <property type="evidence" value="ECO:0007669"/>
    <property type="project" value="TreeGrafter"/>
</dbReference>
<dbReference type="Gene3D" id="1.10.1200.10">
    <property type="entry name" value="ACP-like"/>
    <property type="match status" value="2"/>
</dbReference>
<dbReference type="SMART" id="SM00823">
    <property type="entry name" value="PKS_PP"/>
    <property type="match status" value="2"/>
</dbReference>
<dbReference type="InterPro" id="IPR010071">
    <property type="entry name" value="AA_adenyl_dom"/>
</dbReference>
<dbReference type="SUPFAM" id="SSF52777">
    <property type="entry name" value="CoA-dependent acyltransferases"/>
    <property type="match status" value="2"/>
</dbReference>
<dbReference type="CDD" id="cd19531">
    <property type="entry name" value="LCL_NRPS-like"/>
    <property type="match status" value="1"/>
</dbReference>
<dbReference type="PROSITE" id="PS50075">
    <property type="entry name" value="CARRIER"/>
    <property type="match status" value="2"/>
</dbReference>
<dbReference type="InterPro" id="IPR023213">
    <property type="entry name" value="CAT-like_dom_sf"/>
</dbReference>
<dbReference type="Gene3D" id="3.40.50.1820">
    <property type="entry name" value="alpha/beta hydrolase"/>
    <property type="match status" value="1"/>
</dbReference>
<dbReference type="Pfam" id="PF13193">
    <property type="entry name" value="AMP-binding_C"/>
    <property type="match status" value="1"/>
</dbReference>
<reference evidence="6" key="1">
    <citation type="submission" date="2015-10" db="EMBL/GenBank/DDBJ databases">
        <authorList>
            <person name="Gilbert D.G."/>
        </authorList>
    </citation>
    <scope>NUCLEOTIDE SEQUENCE</scope>
    <source>
        <strain evidence="6">Phyl III-seqv23</strain>
    </source>
</reference>
<accession>A0A0S4WB35</accession>
<proteinExistence type="predicted"/>
<organism evidence="6">
    <name type="scientific">Ralstonia solanacearum</name>
    <name type="common">Pseudomonas solanacearum</name>
    <dbReference type="NCBI Taxonomy" id="305"/>
    <lineage>
        <taxon>Bacteria</taxon>
        <taxon>Pseudomonadati</taxon>
        <taxon>Pseudomonadota</taxon>
        <taxon>Betaproteobacteria</taxon>
        <taxon>Burkholderiales</taxon>
        <taxon>Burkholderiaceae</taxon>
        <taxon>Ralstonia</taxon>
        <taxon>Ralstonia solanacearum species complex</taxon>
    </lineage>
</organism>
<dbReference type="Gene3D" id="3.30.559.30">
    <property type="entry name" value="Nonribosomal peptide synthetase, condensation domain"/>
    <property type="match status" value="1"/>
</dbReference>
<dbReference type="EC" id="6.-.-.-" evidence="6"/>
<dbReference type="PROSITE" id="PS00455">
    <property type="entry name" value="AMP_BINDING"/>
    <property type="match status" value="1"/>
</dbReference>
<dbReference type="PANTHER" id="PTHR45527">
    <property type="entry name" value="NONRIBOSOMAL PEPTIDE SYNTHETASE"/>
    <property type="match status" value="1"/>
</dbReference>
<dbReference type="GO" id="GO:0005737">
    <property type="term" value="C:cytoplasm"/>
    <property type="evidence" value="ECO:0007669"/>
    <property type="project" value="TreeGrafter"/>
</dbReference>
<dbReference type="InterPro" id="IPR029058">
    <property type="entry name" value="AB_hydrolase_fold"/>
</dbReference>
<dbReference type="InterPro" id="IPR025110">
    <property type="entry name" value="AMP-bd_C"/>
</dbReference>
<dbReference type="Gene3D" id="3.30.559.10">
    <property type="entry name" value="Chloramphenicol acetyltransferase-like domain"/>
    <property type="match status" value="1"/>
</dbReference>
<dbReference type="InterPro" id="IPR042099">
    <property type="entry name" value="ANL_N_sf"/>
</dbReference>
<protein>
    <submittedName>
        <fullName evidence="6">Putative peptide synthetase protein</fullName>
        <ecNumber evidence="6">6.-.-.-</ecNumber>
    </submittedName>
</protein>
<dbReference type="InterPro" id="IPR001242">
    <property type="entry name" value="Condensation_dom"/>
</dbReference>
<evidence type="ECO:0000256" key="2">
    <source>
        <dbReference type="ARBA" id="ARBA00022450"/>
    </source>
</evidence>
<dbReference type="NCBIfam" id="TIGR01733">
    <property type="entry name" value="AA-adenyl-dom"/>
    <property type="match status" value="1"/>
</dbReference>
<evidence type="ECO:0000256" key="3">
    <source>
        <dbReference type="ARBA" id="ARBA00022553"/>
    </source>
</evidence>
<dbReference type="Pfam" id="PF00501">
    <property type="entry name" value="AMP-binding"/>
    <property type="match status" value="1"/>
</dbReference>
<dbReference type="SUPFAM" id="SSF56801">
    <property type="entry name" value="Acetyl-CoA synthetase-like"/>
    <property type="match status" value="1"/>
</dbReference>
<dbReference type="SMART" id="SM00824">
    <property type="entry name" value="PKS_TE"/>
    <property type="match status" value="1"/>
</dbReference>
<dbReference type="InterPro" id="IPR009081">
    <property type="entry name" value="PP-bd_ACP"/>
</dbReference>
<feature type="compositionally biased region" description="Low complexity" evidence="4">
    <location>
        <begin position="92"/>
        <end position="105"/>
    </location>
</feature>
<dbReference type="InterPro" id="IPR000873">
    <property type="entry name" value="AMP-dep_synth/lig_dom"/>
</dbReference>
<dbReference type="Pfam" id="PF00550">
    <property type="entry name" value="PP-binding"/>
    <property type="match status" value="2"/>
</dbReference>
<dbReference type="Pfam" id="PF00975">
    <property type="entry name" value="Thioesterase"/>
    <property type="match status" value="1"/>
</dbReference>
<dbReference type="SUPFAM" id="SSF47336">
    <property type="entry name" value="ACP-like"/>
    <property type="match status" value="2"/>
</dbReference>
<dbReference type="InterPro" id="IPR001031">
    <property type="entry name" value="Thioesterase"/>
</dbReference>
<dbReference type="EMBL" id="LN899827">
    <property type="protein sequence ID" value="CUV44019.1"/>
    <property type="molecule type" value="Genomic_DNA"/>
</dbReference>
<dbReference type="Gene3D" id="3.40.50.12780">
    <property type="entry name" value="N-terminal domain of ligase-like"/>
    <property type="match status" value="1"/>
</dbReference>
<dbReference type="GO" id="GO:0016874">
    <property type="term" value="F:ligase activity"/>
    <property type="evidence" value="ECO:0007669"/>
    <property type="project" value="UniProtKB-KW"/>
</dbReference>
<dbReference type="PANTHER" id="PTHR45527:SF1">
    <property type="entry name" value="FATTY ACID SYNTHASE"/>
    <property type="match status" value="1"/>
</dbReference>
<dbReference type="GO" id="GO:0043041">
    <property type="term" value="P:amino acid activation for nonribosomal peptide biosynthetic process"/>
    <property type="evidence" value="ECO:0007669"/>
    <property type="project" value="TreeGrafter"/>
</dbReference>
<evidence type="ECO:0000313" key="6">
    <source>
        <dbReference type="EMBL" id="CUV44019.1"/>
    </source>
</evidence>
<feature type="domain" description="Carrier" evidence="5">
    <location>
        <begin position="9"/>
        <end position="88"/>
    </location>
</feature>
<dbReference type="InterPro" id="IPR020806">
    <property type="entry name" value="PKS_PP-bd"/>
</dbReference>
<dbReference type="SMART" id="SM01294">
    <property type="entry name" value="PKS_PP_betabranch"/>
    <property type="match status" value="1"/>
</dbReference>
<evidence type="ECO:0000256" key="1">
    <source>
        <dbReference type="ARBA" id="ARBA00001957"/>
    </source>
</evidence>
<feature type="domain" description="Carrier" evidence="5">
    <location>
        <begin position="1093"/>
        <end position="1168"/>
    </location>
</feature>
<dbReference type="Pfam" id="PF00668">
    <property type="entry name" value="Condensation"/>
    <property type="match status" value="1"/>
</dbReference>
<keyword evidence="2" id="KW-0596">Phosphopantetheine</keyword>
<evidence type="ECO:0000259" key="5">
    <source>
        <dbReference type="PROSITE" id="PS50075"/>
    </source>
</evidence>
<dbReference type="PROSITE" id="PS00012">
    <property type="entry name" value="PHOSPHOPANTETHEINE"/>
    <property type="match status" value="1"/>
</dbReference>
<dbReference type="SUPFAM" id="SSF53474">
    <property type="entry name" value="alpha/beta-Hydrolases"/>
    <property type="match status" value="1"/>
</dbReference>
<dbReference type="InterPro" id="IPR036736">
    <property type="entry name" value="ACP-like_sf"/>
</dbReference>